<dbReference type="Proteomes" id="UP001500282">
    <property type="component" value="Unassembled WGS sequence"/>
</dbReference>
<dbReference type="PANTHER" id="PTHR11228:SF7">
    <property type="entry name" value="PQQA PEPTIDE CYCLASE"/>
    <property type="match status" value="1"/>
</dbReference>
<evidence type="ECO:0000259" key="6">
    <source>
        <dbReference type="PROSITE" id="PS51918"/>
    </source>
</evidence>
<dbReference type="PROSITE" id="PS51918">
    <property type="entry name" value="RADICAL_SAM"/>
    <property type="match status" value="1"/>
</dbReference>
<keyword evidence="1" id="KW-0949">S-adenosyl-L-methionine</keyword>
<keyword evidence="4" id="KW-0411">Iron-sulfur</keyword>
<evidence type="ECO:0000256" key="1">
    <source>
        <dbReference type="ARBA" id="ARBA00022691"/>
    </source>
</evidence>
<evidence type="ECO:0000313" key="7">
    <source>
        <dbReference type="EMBL" id="GAA1304147.1"/>
    </source>
</evidence>
<dbReference type="InterPro" id="IPR023885">
    <property type="entry name" value="4Fe4S-binding_SPASM_dom"/>
</dbReference>
<keyword evidence="3" id="KW-0408">Iron</keyword>
<gene>
    <name evidence="7" type="ORF">GCM10009579_87290</name>
</gene>
<dbReference type="SFLD" id="SFLDF00365">
    <property type="entry name" value="thuricin_CD_(TrnCD-like)"/>
    <property type="match status" value="1"/>
</dbReference>
<proteinExistence type="predicted"/>
<accession>A0ABP4I587</accession>
<dbReference type="CDD" id="cd21109">
    <property type="entry name" value="SPASM"/>
    <property type="match status" value="1"/>
</dbReference>
<keyword evidence="2" id="KW-0479">Metal-binding</keyword>
<keyword evidence="8" id="KW-1185">Reference proteome</keyword>
<dbReference type="SUPFAM" id="SSF102114">
    <property type="entry name" value="Radical SAM enzymes"/>
    <property type="match status" value="1"/>
</dbReference>
<dbReference type="SFLD" id="SFLDG01067">
    <property type="entry name" value="SPASM/twitch_domain_containing"/>
    <property type="match status" value="1"/>
</dbReference>
<dbReference type="InterPro" id="IPR050377">
    <property type="entry name" value="Radical_SAM_PqqE_MftC-like"/>
</dbReference>
<sequence>MTTVAEAQTMTPRFLWLDLTRKCQLRCTHCYNSSGPDGTHGAMARDDWISVLDQAARLGVRSVQFIGGEPTMHPHAATLAEHALVLGLHVEIFSNLVHIAAEWWTLLQREGGGLATSYYSDQAADHNAMTGRPSHARTRKNIAKAVRLGIPLRVGVIGDSEETIDAARRDLEALGVTRIGVDYVRPFGRGGQGQDSDASGLCGRCGSGRAAIGPGGEVSPCVFSGWMSVGNVQEDALAAILGSAAMTEANVAIRSAVRTRPELQCEPQSCYPDQSPCYPAQTPCAPQGQVPAACGPDDQECSPGSPSTYCNPRR</sequence>
<dbReference type="InterPro" id="IPR058240">
    <property type="entry name" value="rSAM_sf"/>
</dbReference>
<evidence type="ECO:0000256" key="3">
    <source>
        <dbReference type="ARBA" id="ARBA00023004"/>
    </source>
</evidence>
<feature type="compositionally biased region" description="Polar residues" evidence="5">
    <location>
        <begin position="302"/>
        <end position="314"/>
    </location>
</feature>
<evidence type="ECO:0000256" key="2">
    <source>
        <dbReference type="ARBA" id="ARBA00022723"/>
    </source>
</evidence>
<comment type="caution">
    <text evidence="7">The sequence shown here is derived from an EMBL/GenBank/DDBJ whole genome shotgun (WGS) entry which is preliminary data.</text>
</comment>
<dbReference type="CDD" id="cd01335">
    <property type="entry name" value="Radical_SAM"/>
    <property type="match status" value="1"/>
</dbReference>
<dbReference type="EMBL" id="BAAAIH010000103">
    <property type="protein sequence ID" value="GAA1304147.1"/>
    <property type="molecule type" value="Genomic_DNA"/>
</dbReference>
<evidence type="ECO:0000256" key="4">
    <source>
        <dbReference type="ARBA" id="ARBA00023014"/>
    </source>
</evidence>
<organism evidence="7 8">
    <name type="scientific">Streptomyces javensis</name>
    <dbReference type="NCBI Taxonomy" id="114698"/>
    <lineage>
        <taxon>Bacteria</taxon>
        <taxon>Bacillati</taxon>
        <taxon>Actinomycetota</taxon>
        <taxon>Actinomycetes</taxon>
        <taxon>Kitasatosporales</taxon>
        <taxon>Streptomycetaceae</taxon>
        <taxon>Streptomyces</taxon>
        <taxon>Streptomyces violaceusniger group</taxon>
    </lineage>
</organism>
<name>A0ABP4I587_9ACTN</name>
<feature type="domain" description="Radical SAM core" evidence="6">
    <location>
        <begin position="9"/>
        <end position="217"/>
    </location>
</feature>
<dbReference type="SFLD" id="SFLDS00029">
    <property type="entry name" value="Radical_SAM"/>
    <property type="match status" value="1"/>
</dbReference>
<evidence type="ECO:0000313" key="8">
    <source>
        <dbReference type="Proteomes" id="UP001500282"/>
    </source>
</evidence>
<dbReference type="InterPro" id="IPR013785">
    <property type="entry name" value="Aldolase_TIM"/>
</dbReference>
<protein>
    <recommendedName>
        <fullName evidence="6">Radical SAM core domain-containing protein</fullName>
    </recommendedName>
</protein>
<dbReference type="Pfam" id="PF13186">
    <property type="entry name" value="SPASM"/>
    <property type="match status" value="1"/>
</dbReference>
<dbReference type="SFLD" id="SFLDG01386">
    <property type="entry name" value="main_SPASM_domain-containing"/>
    <property type="match status" value="1"/>
</dbReference>
<dbReference type="SFLD" id="SFLDG01216">
    <property type="entry name" value="thioether_bond_formation_requi"/>
    <property type="match status" value="1"/>
</dbReference>
<dbReference type="Pfam" id="PF04055">
    <property type="entry name" value="Radical_SAM"/>
    <property type="match status" value="1"/>
</dbReference>
<dbReference type="InterPro" id="IPR007197">
    <property type="entry name" value="rSAM"/>
</dbReference>
<dbReference type="Gene3D" id="3.20.20.70">
    <property type="entry name" value="Aldolase class I"/>
    <property type="match status" value="1"/>
</dbReference>
<feature type="region of interest" description="Disordered" evidence="5">
    <location>
        <begin position="295"/>
        <end position="314"/>
    </location>
</feature>
<dbReference type="PANTHER" id="PTHR11228">
    <property type="entry name" value="RADICAL SAM DOMAIN PROTEIN"/>
    <property type="match status" value="1"/>
</dbReference>
<reference evidence="8" key="1">
    <citation type="journal article" date="2019" name="Int. J. Syst. Evol. Microbiol.">
        <title>The Global Catalogue of Microorganisms (GCM) 10K type strain sequencing project: providing services to taxonomists for standard genome sequencing and annotation.</title>
        <authorList>
            <consortium name="The Broad Institute Genomics Platform"/>
            <consortium name="The Broad Institute Genome Sequencing Center for Infectious Disease"/>
            <person name="Wu L."/>
            <person name="Ma J."/>
        </authorList>
    </citation>
    <scope>NUCLEOTIDE SEQUENCE [LARGE SCALE GENOMIC DNA]</scope>
    <source>
        <strain evidence="8">JCM 11448</strain>
    </source>
</reference>
<evidence type="ECO:0000256" key="5">
    <source>
        <dbReference type="SAM" id="MobiDB-lite"/>
    </source>
</evidence>